<dbReference type="EMBL" id="CP025544">
    <property type="protein sequence ID" value="AXK61069.1"/>
    <property type="molecule type" value="Genomic_DNA"/>
</dbReference>
<dbReference type="AlphaFoldDB" id="A0A345ZCQ2"/>
<sequence>MINFSKQLVSVILMAGACIGLHAQELDIRDDFGRTELMNYVILQEIVIAAKQQEVACLFDTCYEYRTVYLGRIHNEPIYSTVLCRKASCMDKDIQALQDCKKDLAACMSTTVIDINAFVAAGAQLKAYDHAGNTVLNYCKTYEIYKALIDHGVPFQYGAWAYFNPGQTAIATVAMVALTAYVIHLYQQGYLSYDACLQLKNNIAAGLITTSNDVQNMITKSLEYSYDLFDTSPCKITVQHREDGIWPELL</sequence>
<dbReference type="Proteomes" id="UP000254834">
    <property type="component" value="Chromosome"/>
</dbReference>
<accession>A0A345ZCQ2</accession>
<dbReference type="RefSeq" id="WP_115586084.1">
    <property type="nucleotide sequence ID" value="NZ_CP025544.1"/>
</dbReference>
<proteinExistence type="predicted"/>
<evidence type="ECO:0000313" key="1">
    <source>
        <dbReference type="EMBL" id="AXK61069.1"/>
    </source>
</evidence>
<reference evidence="1 2" key="1">
    <citation type="submission" date="2017-12" db="EMBL/GenBank/DDBJ databases">
        <title>Chromulinavorax destructans is a abundant pathogen of dominant heterotrophic picoflagllates.</title>
        <authorList>
            <person name="Deeg C.M."/>
            <person name="Zimmer M."/>
            <person name="Suttle C.A."/>
        </authorList>
    </citation>
    <scope>NUCLEOTIDE SEQUENCE [LARGE SCALE GENOMIC DNA]</scope>
    <source>
        <strain evidence="1 2">SeV1</strain>
    </source>
</reference>
<evidence type="ECO:0000313" key="2">
    <source>
        <dbReference type="Proteomes" id="UP000254834"/>
    </source>
</evidence>
<protein>
    <submittedName>
        <fullName evidence="1">Uncharacterized protein</fullName>
    </submittedName>
</protein>
<dbReference type="PROSITE" id="PS51257">
    <property type="entry name" value="PROKAR_LIPOPROTEIN"/>
    <property type="match status" value="1"/>
</dbReference>
<keyword evidence="2" id="KW-1185">Reference proteome</keyword>
<gene>
    <name evidence="1" type="ORF">C0J27_05045</name>
</gene>
<organism evidence="1 2">
    <name type="scientific">Candidatus Chromulinivorax destructor</name>
    <dbReference type="NCBI Taxonomy" id="2066483"/>
    <lineage>
        <taxon>Bacteria</taxon>
        <taxon>Candidatus Babelota</taxon>
        <taxon>Candidatus Babeliae</taxon>
        <taxon>Candidatus Babeliales</taxon>
        <taxon>Candidatus Chromulinivoraceae</taxon>
        <taxon>Candidatus Chromulinivorax</taxon>
    </lineage>
</organism>
<name>A0A345ZCQ2_9BACT</name>
<dbReference type="KEGG" id="cdes:C0J27_05045"/>